<sequence length="137" mass="14877">MKITSSAFSAYAQAARSGEISRAGSDVVHSRKAVGLRLGKLGIRLETEETLDHASVAREAGDRLNRLRGFNFAESLQAQDAELYEALRTAPPSRAAEQPALESAFAAPNYTRNVGVRTYRRVSGFPQAHSSMINVRA</sequence>
<dbReference type="KEGG" id="dde:Dde_1063"/>
<reference evidence="1 2" key="1">
    <citation type="journal article" date="2011" name="J. Bacteriol.">
        <title>Complete genome sequence and updated annotation of Desulfovibrio alaskensis G20.</title>
        <authorList>
            <person name="Hauser L.J."/>
            <person name="Land M.L."/>
            <person name="Brown S.D."/>
            <person name="Larimer F."/>
            <person name="Keller K.L."/>
            <person name="Rapp-Giles B.J."/>
            <person name="Price M.N."/>
            <person name="Lin M."/>
            <person name="Bruce D.C."/>
            <person name="Detter J.C."/>
            <person name="Tapia R."/>
            <person name="Han C.S."/>
            <person name="Goodwin L.A."/>
            <person name="Cheng J.F."/>
            <person name="Pitluck S."/>
            <person name="Copeland A."/>
            <person name="Lucas S."/>
            <person name="Nolan M."/>
            <person name="Lapidus A.L."/>
            <person name="Palumbo A.V."/>
            <person name="Wall J.D."/>
        </authorList>
    </citation>
    <scope>NUCLEOTIDE SEQUENCE [LARGE SCALE GENOMIC DNA]</scope>
    <source>
        <strain evidence="2">ATCC BAA 1058 / DSM 17464 / G20</strain>
    </source>
</reference>
<dbReference type="RefSeq" id="WP_011367098.1">
    <property type="nucleotide sequence ID" value="NC_007519.1"/>
</dbReference>
<proteinExistence type="predicted"/>
<gene>
    <name evidence="1" type="ordered locus">Dde_1063</name>
</gene>
<keyword evidence="2" id="KW-1185">Reference proteome</keyword>
<dbReference type="HOGENOM" id="CLU_1861932_0_0_7"/>
<organism evidence="1 2">
    <name type="scientific">Oleidesulfovibrio alaskensis (strain ATCC BAA-1058 / DSM 17464 / G20)</name>
    <name type="common">Desulfovibrio alaskensis</name>
    <dbReference type="NCBI Taxonomy" id="207559"/>
    <lineage>
        <taxon>Bacteria</taxon>
        <taxon>Pseudomonadati</taxon>
        <taxon>Thermodesulfobacteriota</taxon>
        <taxon>Desulfovibrionia</taxon>
        <taxon>Desulfovibrionales</taxon>
        <taxon>Desulfovibrionaceae</taxon>
        <taxon>Oleidesulfovibrio</taxon>
    </lineage>
</organism>
<dbReference type="EMBL" id="CP000112">
    <property type="protein sequence ID" value="ABB37864.1"/>
    <property type="molecule type" value="Genomic_DNA"/>
</dbReference>
<protein>
    <submittedName>
        <fullName evidence="1">Uncharacterized protein</fullName>
    </submittedName>
</protein>
<evidence type="ECO:0000313" key="2">
    <source>
        <dbReference type="Proteomes" id="UP000002710"/>
    </source>
</evidence>
<dbReference type="AlphaFoldDB" id="Q313N2"/>
<evidence type="ECO:0000313" key="1">
    <source>
        <dbReference type="EMBL" id="ABB37864.1"/>
    </source>
</evidence>
<accession>Q313N2</accession>
<name>Q313N2_OLEA2</name>
<dbReference type="Proteomes" id="UP000002710">
    <property type="component" value="Chromosome"/>
</dbReference>